<proteinExistence type="predicted"/>
<reference evidence="2" key="1">
    <citation type="journal article" date="2014" name="Int. J. Syst. Evol. Microbiol.">
        <title>Complete genome sequence of Corynebacterium casei LMG S-19264T (=DSM 44701T), isolated from a smear-ripened cheese.</title>
        <authorList>
            <consortium name="US DOE Joint Genome Institute (JGI-PGF)"/>
            <person name="Walter F."/>
            <person name="Albersmeier A."/>
            <person name="Kalinowski J."/>
            <person name="Ruckert C."/>
        </authorList>
    </citation>
    <scope>NUCLEOTIDE SEQUENCE</scope>
    <source>
        <strain evidence="2">VKM Ac-1020</strain>
    </source>
</reference>
<dbReference type="EMBL" id="BSEJ01000002">
    <property type="protein sequence ID" value="GLJ60606.1"/>
    <property type="molecule type" value="Genomic_DNA"/>
</dbReference>
<reference evidence="2" key="2">
    <citation type="submission" date="2023-01" db="EMBL/GenBank/DDBJ databases">
        <authorList>
            <person name="Sun Q."/>
            <person name="Evtushenko L."/>
        </authorList>
    </citation>
    <scope>NUCLEOTIDE SEQUENCE</scope>
    <source>
        <strain evidence="2">VKM Ac-1020</strain>
    </source>
</reference>
<dbReference type="InterPro" id="IPR050765">
    <property type="entry name" value="Riboflavin_Biosynth_HTPR"/>
</dbReference>
<dbReference type="Proteomes" id="UP001142462">
    <property type="component" value="Unassembled WGS sequence"/>
</dbReference>
<gene>
    <name evidence="2" type="ORF">GCM10017576_07350</name>
</gene>
<evidence type="ECO:0000313" key="2">
    <source>
        <dbReference type="EMBL" id="GLJ60606.1"/>
    </source>
</evidence>
<dbReference type="Pfam" id="PF01872">
    <property type="entry name" value="RibD_C"/>
    <property type="match status" value="1"/>
</dbReference>
<sequence length="190" mass="21038">MRELVYYVAVTLDGYIAAPDGGFDAFLVEGDHAPVLQREFGDALPSLGLTALGISAPRTRFDTVVMGWNTYTPALDIGITSPYAHLRQIVASRRDRRVPDEIEITADPLERVRELKQEDGLEIYLCGGGDLAGQLIDEIDRLVLKRNPFAFGSGVPLFGSAPYEARHFAHERTRAFDSGVVVQEYVRDNL</sequence>
<dbReference type="InterPro" id="IPR002734">
    <property type="entry name" value="RibDG_C"/>
</dbReference>
<protein>
    <submittedName>
        <fullName evidence="2">Deaminase</fullName>
    </submittedName>
</protein>
<evidence type="ECO:0000313" key="3">
    <source>
        <dbReference type="Proteomes" id="UP001142462"/>
    </source>
</evidence>
<dbReference type="InterPro" id="IPR024072">
    <property type="entry name" value="DHFR-like_dom_sf"/>
</dbReference>
<dbReference type="GO" id="GO:0008703">
    <property type="term" value="F:5-amino-6-(5-phosphoribosylamino)uracil reductase activity"/>
    <property type="evidence" value="ECO:0007669"/>
    <property type="project" value="InterPro"/>
</dbReference>
<dbReference type="AlphaFoldDB" id="A0A9W6H1G6"/>
<feature type="domain" description="Bacterial bifunctional deaminase-reductase C-terminal" evidence="1">
    <location>
        <begin position="6"/>
        <end position="182"/>
    </location>
</feature>
<dbReference type="GO" id="GO:0009231">
    <property type="term" value="P:riboflavin biosynthetic process"/>
    <property type="evidence" value="ECO:0007669"/>
    <property type="project" value="InterPro"/>
</dbReference>
<dbReference type="RefSeq" id="WP_271172325.1">
    <property type="nucleotide sequence ID" value="NZ_BSEJ01000002.1"/>
</dbReference>
<dbReference type="Gene3D" id="3.40.430.10">
    <property type="entry name" value="Dihydrofolate Reductase, subunit A"/>
    <property type="match status" value="1"/>
</dbReference>
<organism evidence="2 3">
    <name type="scientific">Microbacterium barkeri</name>
    <dbReference type="NCBI Taxonomy" id="33917"/>
    <lineage>
        <taxon>Bacteria</taxon>
        <taxon>Bacillati</taxon>
        <taxon>Actinomycetota</taxon>
        <taxon>Actinomycetes</taxon>
        <taxon>Micrococcales</taxon>
        <taxon>Microbacteriaceae</taxon>
        <taxon>Microbacterium</taxon>
    </lineage>
</organism>
<accession>A0A9W6H1G6</accession>
<name>A0A9W6H1G6_9MICO</name>
<dbReference type="SUPFAM" id="SSF53597">
    <property type="entry name" value="Dihydrofolate reductase-like"/>
    <property type="match status" value="1"/>
</dbReference>
<dbReference type="PANTHER" id="PTHR38011">
    <property type="entry name" value="DIHYDROFOLATE REDUCTASE FAMILY PROTEIN (AFU_ORTHOLOGUE AFUA_8G06820)"/>
    <property type="match status" value="1"/>
</dbReference>
<evidence type="ECO:0000259" key="1">
    <source>
        <dbReference type="Pfam" id="PF01872"/>
    </source>
</evidence>
<keyword evidence="3" id="KW-1185">Reference proteome</keyword>
<dbReference type="PANTHER" id="PTHR38011:SF11">
    <property type="entry name" value="2,5-DIAMINO-6-RIBOSYLAMINO-4(3H)-PYRIMIDINONE 5'-PHOSPHATE REDUCTASE"/>
    <property type="match status" value="1"/>
</dbReference>
<comment type="caution">
    <text evidence="2">The sequence shown here is derived from an EMBL/GenBank/DDBJ whole genome shotgun (WGS) entry which is preliminary data.</text>
</comment>